<gene>
    <name evidence="4" type="primary">mdtA_1</name>
    <name evidence="4" type="ORF">Pan44_10500</name>
</gene>
<dbReference type="Pfam" id="PF25967">
    <property type="entry name" value="RND-MFP_C"/>
    <property type="match status" value="1"/>
</dbReference>
<dbReference type="Gene3D" id="2.40.50.100">
    <property type="match status" value="1"/>
</dbReference>
<dbReference type="GO" id="GO:1990281">
    <property type="term" value="C:efflux pump complex"/>
    <property type="evidence" value="ECO:0007669"/>
    <property type="project" value="TreeGrafter"/>
</dbReference>
<dbReference type="InParanoid" id="A0A517SA63"/>
<keyword evidence="2" id="KW-0472">Membrane</keyword>
<dbReference type="Gene3D" id="2.40.420.20">
    <property type="match status" value="1"/>
</dbReference>
<dbReference type="OrthoDB" id="234983at2"/>
<evidence type="ECO:0000259" key="3">
    <source>
        <dbReference type="Pfam" id="PF25967"/>
    </source>
</evidence>
<feature type="coiled-coil region" evidence="1">
    <location>
        <begin position="220"/>
        <end position="299"/>
    </location>
</feature>
<evidence type="ECO:0000256" key="2">
    <source>
        <dbReference type="SAM" id="Phobius"/>
    </source>
</evidence>
<protein>
    <submittedName>
        <fullName evidence="4">Multidrug resistance protein MdtA</fullName>
    </submittedName>
</protein>
<dbReference type="InterPro" id="IPR058627">
    <property type="entry name" value="MdtA-like_C"/>
</dbReference>
<dbReference type="Proteomes" id="UP000315700">
    <property type="component" value="Chromosome"/>
</dbReference>
<dbReference type="Gene3D" id="1.10.287.470">
    <property type="entry name" value="Helix hairpin bin"/>
    <property type="match status" value="1"/>
</dbReference>
<evidence type="ECO:0000313" key="4">
    <source>
        <dbReference type="EMBL" id="QDT53035.1"/>
    </source>
</evidence>
<dbReference type="KEGG" id="ccos:Pan44_10500"/>
<dbReference type="Gene3D" id="2.40.30.170">
    <property type="match status" value="1"/>
</dbReference>
<dbReference type="SUPFAM" id="SSF111369">
    <property type="entry name" value="HlyD-like secretion proteins"/>
    <property type="match status" value="2"/>
</dbReference>
<keyword evidence="5" id="KW-1185">Reference proteome</keyword>
<proteinExistence type="predicted"/>
<dbReference type="AlphaFoldDB" id="A0A517SA63"/>
<keyword evidence="1" id="KW-0175">Coiled coil</keyword>
<name>A0A517SA63_9PLAN</name>
<feature type="domain" description="Multidrug resistance protein MdtA-like C-terminal permuted SH3" evidence="3">
    <location>
        <begin position="435"/>
        <end position="494"/>
    </location>
</feature>
<dbReference type="PANTHER" id="PTHR30469:SF15">
    <property type="entry name" value="HLYD FAMILY OF SECRETION PROTEINS"/>
    <property type="match status" value="1"/>
</dbReference>
<dbReference type="GO" id="GO:0015562">
    <property type="term" value="F:efflux transmembrane transporter activity"/>
    <property type="evidence" value="ECO:0007669"/>
    <property type="project" value="TreeGrafter"/>
</dbReference>
<reference evidence="4 5" key="1">
    <citation type="submission" date="2019-02" db="EMBL/GenBank/DDBJ databases">
        <title>Deep-cultivation of Planctomycetes and their phenomic and genomic characterization uncovers novel biology.</title>
        <authorList>
            <person name="Wiegand S."/>
            <person name="Jogler M."/>
            <person name="Boedeker C."/>
            <person name="Pinto D."/>
            <person name="Vollmers J."/>
            <person name="Rivas-Marin E."/>
            <person name="Kohn T."/>
            <person name="Peeters S.H."/>
            <person name="Heuer A."/>
            <person name="Rast P."/>
            <person name="Oberbeckmann S."/>
            <person name="Bunk B."/>
            <person name="Jeske O."/>
            <person name="Meyerdierks A."/>
            <person name="Storesund J.E."/>
            <person name="Kallscheuer N."/>
            <person name="Luecker S."/>
            <person name="Lage O.M."/>
            <person name="Pohl T."/>
            <person name="Merkel B.J."/>
            <person name="Hornburger P."/>
            <person name="Mueller R.-W."/>
            <person name="Bruemmer F."/>
            <person name="Labrenz M."/>
            <person name="Spormann A.M."/>
            <person name="Op den Camp H."/>
            <person name="Overmann J."/>
            <person name="Amann R."/>
            <person name="Jetten M.S.M."/>
            <person name="Mascher T."/>
            <person name="Medema M.H."/>
            <person name="Devos D.P."/>
            <person name="Kaster A.-K."/>
            <person name="Ovreas L."/>
            <person name="Rohde M."/>
            <person name="Galperin M.Y."/>
            <person name="Jogler C."/>
        </authorList>
    </citation>
    <scope>NUCLEOTIDE SEQUENCE [LARGE SCALE GENOMIC DNA]</scope>
    <source>
        <strain evidence="4 5">Pan44</strain>
    </source>
</reference>
<organism evidence="4 5">
    <name type="scientific">Caulifigura coniformis</name>
    <dbReference type="NCBI Taxonomy" id="2527983"/>
    <lineage>
        <taxon>Bacteria</taxon>
        <taxon>Pseudomonadati</taxon>
        <taxon>Planctomycetota</taxon>
        <taxon>Planctomycetia</taxon>
        <taxon>Planctomycetales</taxon>
        <taxon>Planctomycetaceae</taxon>
        <taxon>Caulifigura</taxon>
    </lineage>
</organism>
<feature type="transmembrane region" description="Helical" evidence="2">
    <location>
        <begin position="29"/>
        <end position="50"/>
    </location>
</feature>
<dbReference type="PANTHER" id="PTHR30469">
    <property type="entry name" value="MULTIDRUG RESISTANCE PROTEIN MDTA"/>
    <property type="match status" value="1"/>
</dbReference>
<keyword evidence="2" id="KW-0812">Transmembrane</keyword>
<evidence type="ECO:0000313" key="5">
    <source>
        <dbReference type="Proteomes" id="UP000315700"/>
    </source>
</evidence>
<evidence type="ECO:0000256" key="1">
    <source>
        <dbReference type="SAM" id="Coils"/>
    </source>
</evidence>
<accession>A0A517SA63</accession>
<keyword evidence="2" id="KW-1133">Transmembrane helix</keyword>
<sequence>MNTSVDVRQFAMERARPAAASPQRRRPRLATYLVPAMVIFGFVGMLGWAARDRFLPVTPVTVVPVIVSRAEVQQAGTPLFKAAGWIEPRPTAVLATALTDGVVDELLVVEGQSVEKGQAVAKLISADRRLALEQAKATLLVHDKEVASAESDLRSAKLRFDQPLHLEAALADAQSSLAETEAALAKLPFQIDAAQANSAFAEKRLGLRRKAADSIAESLIQESERNYAAAKSELQQLEDQQPRLKKQVDAIERKRETAAQQLKLRIEESAKVAESEARLKSSEARRNQATLAVEQAQLDLDRTVVRAPISGRVLQLVAPPGTHVASVGVSPQGSSTIVRLYDPRMLQVRADVRLEDVLFVQPGQEVQLETPSSKTPLRGTVLQATSTANIQKNTLEVKVAIIEPPPTVTPEMLVTATFIAPPQPEQPGSAQQDRLLVPRSLVEKAAETSTVWTVDATNAARRRSIRLGSAGTDALVEVVEGLSPTDKLIVSGRERLTEGERVVVTGDDPSLGIGKGT</sequence>
<dbReference type="EMBL" id="CP036271">
    <property type="protein sequence ID" value="QDT53035.1"/>
    <property type="molecule type" value="Genomic_DNA"/>
</dbReference>